<evidence type="ECO:0000313" key="3">
    <source>
        <dbReference type="Proteomes" id="UP000190135"/>
    </source>
</evidence>
<dbReference type="RefSeq" id="WP_078707519.1">
    <property type="nucleotide sequence ID" value="NZ_FUXL01000003.1"/>
</dbReference>
<evidence type="ECO:0000259" key="1">
    <source>
        <dbReference type="Pfam" id="PF00117"/>
    </source>
</evidence>
<protein>
    <submittedName>
        <fullName evidence="2">GMP synthase-Glutamine amidotransferase</fullName>
    </submittedName>
</protein>
<dbReference type="PROSITE" id="PS51273">
    <property type="entry name" value="GATASE_TYPE_1"/>
    <property type="match status" value="1"/>
</dbReference>
<dbReference type="PANTHER" id="PTHR42695:SF5">
    <property type="entry name" value="GLUTAMINE AMIDOTRANSFERASE YLR126C-RELATED"/>
    <property type="match status" value="1"/>
</dbReference>
<dbReference type="PANTHER" id="PTHR42695">
    <property type="entry name" value="GLUTAMINE AMIDOTRANSFERASE YLR126C-RELATED"/>
    <property type="match status" value="1"/>
</dbReference>
<keyword evidence="2" id="KW-0808">Transferase</keyword>
<dbReference type="InterPro" id="IPR017926">
    <property type="entry name" value="GATASE"/>
</dbReference>
<keyword evidence="2" id="KW-0315">Glutamine amidotransferase</keyword>
<name>A0A1T4NI98_9HYPH</name>
<gene>
    <name evidence="2" type="ORF">SAMN05428963_10336</name>
</gene>
<dbReference type="STRING" id="1365950.SAMN05428963_10336"/>
<dbReference type="Proteomes" id="UP000190135">
    <property type="component" value="Unassembled WGS sequence"/>
</dbReference>
<dbReference type="EMBL" id="FUXL01000003">
    <property type="protein sequence ID" value="SJZ78845.1"/>
    <property type="molecule type" value="Genomic_DNA"/>
</dbReference>
<dbReference type="InterPro" id="IPR029062">
    <property type="entry name" value="Class_I_gatase-like"/>
</dbReference>
<reference evidence="2 3" key="1">
    <citation type="submission" date="2017-02" db="EMBL/GenBank/DDBJ databases">
        <authorList>
            <person name="Peterson S.W."/>
        </authorList>
    </citation>
    <scope>NUCLEOTIDE SEQUENCE [LARGE SCALE GENOMIC DNA]</scope>
    <source>
        <strain evidence="2 3">USBA 369</strain>
    </source>
</reference>
<dbReference type="OrthoDB" id="9794816at2"/>
<dbReference type="GO" id="GO:0005829">
    <property type="term" value="C:cytosol"/>
    <property type="evidence" value="ECO:0007669"/>
    <property type="project" value="TreeGrafter"/>
</dbReference>
<dbReference type="CDD" id="cd01741">
    <property type="entry name" value="GATase1_1"/>
    <property type="match status" value="1"/>
</dbReference>
<dbReference type="Gene3D" id="3.40.50.880">
    <property type="match status" value="1"/>
</dbReference>
<dbReference type="Pfam" id="PF00117">
    <property type="entry name" value="GATase"/>
    <property type="match status" value="1"/>
</dbReference>
<evidence type="ECO:0000313" key="2">
    <source>
        <dbReference type="EMBL" id="SJZ78845.1"/>
    </source>
</evidence>
<keyword evidence="3" id="KW-1185">Reference proteome</keyword>
<accession>A0A1T4NI98</accession>
<feature type="domain" description="Glutamine amidotransferase" evidence="1">
    <location>
        <begin position="29"/>
        <end position="188"/>
    </location>
</feature>
<proteinExistence type="predicted"/>
<dbReference type="InterPro" id="IPR044992">
    <property type="entry name" value="ChyE-like"/>
</dbReference>
<organism evidence="2 3">
    <name type="scientific">Consotaella salsifontis</name>
    <dbReference type="NCBI Taxonomy" id="1365950"/>
    <lineage>
        <taxon>Bacteria</taxon>
        <taxon>Pseudomonadati</taxon>
        <taxon>Pseudomonadota</taxon>
        <taxon>Alphaproteobacteria</taxon>
        <taxon>Hyphomicrobiales</taxon>
        <taxon>Aurantimonadaceae</taxon>
        <taxon>Consotaella</taxon>
    </lineage>
</organism>
<dbReference type="SUPFAM" id="SSF52317">
    <property type="entry name" value="Class I glutamine amidotransferase-like"/>
    <property type="match status" value="1"/>
</dbReference>
<dbReference type="GO" id="GO:0016740">
    <property type="term" value="F:transferase activity"/>
    <property type="evidence" value="ECO:0007669"/>
    <property type="project" value="UniProtKB-KW"/>
</dbReference>
<dbReference type="AlphaFoldDB" id="A0A1T4NI98"/>
<sequence>MTRVTIVQTGSVKPDLEPRHGTYPQMFERMLRSVSPDVAIDVVSVIDGERLPEPQAIEAAIITGSAYGVYDDIDWMEPLMDFIRKVYVAHKPMVGVCFGHQAIAQAMGGTVTKSEKGWGIGRHVYNVVEDNGLIAERDLAIACSHQDQVVVPPPEARVFLSSEFTPYAGLLYGNGKVMSVQPHPEFTADYALALCESRRGIAPETLIEEAERSLDLPSDRAILARAITQFLGAAD</sequence>